<dbReference type="Pfam" id="PF00149">
    <property type="entry name" value="Metallophos"/>
    <property type="match status" value="1"/>
</dbReference>
<dbReference type="RefSeq" id="WP_022863374.1">
    <property type="nucleotide sequence ID" value="NZ_ATVG01000009.1"/>
</dbReference>
<sequence length="209" mass="22363">MTELAIFGDFHLGADFCPGADWLLGELQDACPDVVVFTGDLVDMHAGTPEDIGTGAALCRAITRDLGLPLVMVWGNHDAALGLHSRFPQIPGVYRPGSLDRVETLRVPGIPVAFHAINTAARLDERSVIEMFPHPDRDADIVNVGVVHTSLSGQWSRKPCLPVSLGELVAVGYDAWALGHVHAPPAELGGSASQLIAWPGVGELVRWRL</sequence>
<proteinExistence type="predicted"/>
<dbReference type="InterPro" id="IPR050535">
    <property type="entry name" value="DNA_Repair-Maintenance_Comp"/>
</dbReference>
<dbReference type="InterPro" id="IPR004843">
    <property type="entry name" value="Calcineurin-like_PHP"/>
</dbReference>
<dbReference type="PANTHER" id="PTHR30337">
    <property type="entry name" value="COMPONENT OF ATP-DEPENDENT DSDNA EXONUCLEASE"/>
    <property type="match status" value="1"/>
</dbReference>
<organism evidence="2 3">
    <name type="scientific">Corynebacterium massiliense DSM 45435</name>
    <dbReference type="NCBI Taxonomy" id="1121364"/>
    <lineage>
        <taxon>Bacteria</taxon>
        <taxon>Bacillati</taxon>
        <taxon>Actinomycetota</taxon>
        <taxon>Actinomycetes</taxon>
        <taxon>Mycobacteriales</taxon>
        <taxon>Corynebacteriaceae</taxon>
        <taxon>Corynebacterium</taxon>
    </lineage>
</organism>
<evidence type="ECO:0000259" key="1">
    <source>
        <dbReference type="Pfam" id="PF00149"/>
    </source>
</evidence>
<protein>
    <submittedName>
        <fullName evidence="2">Calcineurin-like phosphoesterase superfamily domain protein</fullName>
    </submittedName>
</protein>
<accession>A0ABY7U662</accession>
<keyword evidence="3" id="KW-1185">Reference proteome</keyword>
<dbReference type="Gene3D" id="3.60.21.10">
    <property type="match status" value="1"/>
</dbReference>
<dbReference type="SUPFAM" id="SSF56300">
    <property type="entry name" value="Metallo-dependent phosphatases"/>
    <property type="match status" value="1"/>
</dbReference>
<dbReference type="EMBL" id="CP063189">
    <property type="protein sequence ID" value="WCZ31484.1"/>
    <property type="molecule type" value="Genomic_DNA"/>
</dbReference>
<reference evidence="2 3" key="1">
    <citation type="submission" date="2020-10" db="EMBL/GenBank/DDBJ databases">
        <title>Complete genome sequence of Corynebacterium massiliense DSM 45435, type strain of Corynebacterium massiliense.</title>
        <authorList>
            <person name="Busche T."/>
            <person name="Kalinowski J."/>
            <person name="Ruckert C."/>
        </authorList>
    </citation>
    <scope>NUCLEOTIDE SEQUENCE [LARGE SCALE GENOMIC DNA]</scope>
    <source>
        <strain evidence="2 3">DSM 45435</strain>
    </source>
</reference>
<evidence type="ECO:0000313" key="2">
    <source>
        <dbReference type="EMBL" id="WCZ31484.1"/>
    </source>
</evidence>
<feature type="domain" description="Calcineurin-like phosphoesterase" evidence="1">
    <location>
        <begin position="4"/>
        <end position="184"/>
    </location>
</feature>
<name>A0ABY7U662_9CORY</name>
<gene>
    <name evidence="2" type="ORF">CMASS_00045</name>
</gene>
<dbReference type="Proteomes" id="UP001220064">
    <property type="component" value="Chromosome"/>
</dbReference>
<evidence type="ECO:0000313" key="3">
    <source>
        <dbReference type="Proteomes" id="UP001220064"/>
    </source>
</evidence>
<dbReference type="InterPro" id="IPR029052">
    <property type="entry name" value="Metallo-depent_PP-like"/>
</dbReference>